<organism evidence="1 2">
    <name type="scientific">Providencia rettgeri</name>
    <dbReference type="NCBI Taxonomy" id="587"/>
    <lineage>
        <taxon>Bacteria</taxon>
        <taxon>Pseudomonadati</taxon>
        <taxon>Pseudomonadota</taxon>
        <taxon>Gammaproteobacteria</taxon>
        <taxon>Enterobacterales</taxon>
        <taxon>Morganellaceae</taxon>
        <taxon>Providencia</taxon>
    </lineage>
</organism>
<dbReference type="EMBL" id="NOWC01000001">
    <property type="protein sequence ID" value="OZS76279.1"/>
    <property type="molecule type" value="Genomic_DNA"/>
</dbReference>
<name>A0A264VY76_PRORE</name>
<proteinExistence type="predicted"/>
<dbReference type="Proteomes" id="UP000216001">
    <property type="component" value="Unassembled WGS sequence"/>
</dbReference>
<gene>
    <name evidence="1" type="ORF">CHI95_00130</name>
</gene>
<reference evidence="1 2" key="1">
    <citation type="submission" date="2017-07" db="EMBL/GenBank/DDBJ databases">
        <title>blaIMP-27 on transferable plasmids in Proteus mirabilis and Providencia rettgeri.</title>
        <authorList>
            <person name="Potter R."/>
        </authorList>
    </citation>
    <scope>NUCLEOTIDE SEQUENCE [LARGE SCALE GENOMIC DNA]</scope>
    <source>
        <strain evidence="1 2">PR1</strain>
    </source>
</reference>
<evidence type="ECO:0008006" key="3">
    <source>
        <dbReference type="Google" id="ProtNLM"/>
    </source>
</evidence>
<sequence length="109" mass="12035">MGRALGNGELIVEIEKTKTFTLNTPIESNDGSVRYEEINLKEPVLLQVEQFYAEQAKSASSLPAMRLLIVLVSGIPDPVIKKMAITDFAVCRDYLQSFLAFNPSKNGNS</sequence>
<evidence type="ECO:0000313" key="2">
    <source>
        <dbReference type="Proteomes" id="UP000216001"/>
    </source>
</evidence>
<dbReference type="InterPro" id="IPR019289">
    <property type="entry name" value="Phage_tail_E/E"/>
</dbReference>
<dbReference type="Pfam" id="PF10109">
    <property type="entry name" value="Phage_TAC_7"/>
    <property type="match status" value="1"/>
</dbReference>
<protein>
    <recommendedName>
        <fullName evidence="3">Phage tail assembly protein</fullName>
    </recommendedName>
</protein>
<comment type="caution">
    <text evidence="1">The sequence shown here is derived from an EMBL/GenBank/DDBJ whole genome shotgun (WGS) entry which is preliminary data.</text>
</comment>
<evidence type="ECO:0000313" key="1">
    <source>
        <dbReference type="EMBL" id="OZS76279.1"/>
    </source>
</evidence>
<dbReference type="AlphaFoldDB" id="A0A264VY76"/>
<accession>A0A264VY76</accession>